<organism evidence="2 3">
    <name type="scientific">Tothia fuscella</name>
    <dbReference type="NCBI Taxonomy" id="1048955"/>
    <lineage>
        <taxon>Eukaryota</taxon>
        <taxon>Fungi</taxon>
        <taxon>Dikarya</taxon>
        <taxon>Ascomycota</taxon>
        <taxon>Pezizomycotina</taxon>
        <taxon>Dothideomycetes</taxon>
        <taxon>Pleosporomycetidae</taxon>
        <taxon>Venturiales</taxon>
        <taxon>Cylindrosympodiaceae</taxon>
        <taxon>Tothia</taxon>
    </lineage>
</organism>
<feature type="compositionally biased region" description="Basic and acidic residues" evidence="1">
    <location>
        <begin position="332"/>
        <end position="350"/>
    </location>
</feature>
<keyword evidence="3" id="KW-1185">Reference proteome</keyword>
<name>A0A9P4NIC8_9PEZI</name>
<gene>
    <name evidence="2" type="ORF">EJ08DRAFT_701665</name>
</gene>
<comment type="caution">
    <text evidence="2">The sequence shown here is derived from an EMBL/GenBank/DDBJ whole genome shotgun (WGS) entry which is preliminary data.</text>
</comment>
<evidence type="ECO:0000256" key="1">
    <source>
        <dbReference type="SAM" id="MobiDB-lite"/>
    </source>
</evidence>
<dbReference type="Proteomes" id="UP000800235">
    <property type="component" value="Unassembled WGS sequence"/>
</dbReference>
<evidence type="ECO:0000313" key="2">
    <source>
        <dbReference type="EMBL" id="KAF2422372.1"/>
    </source>
</evidence>
<feature type="compositionally biased region" description="Low complexity" evidence="1">
    <location>
        <begin position="88"/>
        <end position="103"/>
    </location>
</feature>
<proteinExistence type="predicted"/>
<feature type="region of interest" description="Disordered" evidence="1">
    <location>
        <begin position="324"/>
        <end position="350"/>
    </location>
</feature>
<sequence length="396" mass="45208">MDNMHHHQSVPPTYNNPYQAAPLHQLQRSQAPPYPLNPLPPTYEPLSTNHHNNNNGYFHQQPHGQRFLHLLTSAPAQQHGTTSFTHRPLQQPLAAPSQQNPLQNPIPQHSYDGQLVVHHHYPAPIQQQHPLEAQGTTVYHQHTASLQNYPPKPDTHLEGLRLAPDAPDLEVWREKLFNVDDMIVLSEEQFQIYFPHVDNVYSHRSTQKYKKKPFISHYWDCRLKGRPAGTPKSDDPNKKKRKRVARERDLCDVKIKITEYLPGATREDISTHLNQQPRNDGVSAEDVLRTVQATIGAPNGWSPSNAIFRGDMNETNVRFYTIQRVNGTGPNSKDESAGSHRHSLDESDRIKKNSVLRWMMSNDPKTEKILKPKKAPVSEAALVLHARPSRRENARG</sequence>
<dbReference type="OrthoDB" id="3941799at2759"/>
<dbReference type="EMBL" id="MU007091">
    <property type="protein sequence ID" value="KAF2422372.1"/>
    <property type="molecule type" value="Genomic_DNA"/>
</dbReference>
<protein>
    <submittedName>
        <fullName evidence="2">Uncharacterized protein</fullName>
    </submittedName>
</protein>
<accession>A0A9P4NIC8</accession>
<evidence type="ECO:0000313" key="3">
    <source>
        <dbReference type="Proteomes" id="UP000800235"/>
    </source>
</evidence>
<reference evidence="2" key="1">
    <citation type="journal article" date="2020" name="Stud. Mycol.">
        <title>101 Dothideomycetes genomes: a test case for predicting lifestyles and emergence of pathogens.</title>
        <authorList>
            <person name="Haridas S."/>
            <person name="Albert R."/>
            <person name="Binder M."/>
            <person name="Bloem J."/>
            <person name="Labutti K."/>
            <person name="Salamov A."/>
            <person name="Andreopoulos B."/>
            <person name="Baker S."/>
            <person name="Barry K."/>
            <person name="Bills G."/>
            <person name="Bluhm B."/>
            <person name="Cannon C."/>
            <person name="Castanera R."/>
            <person name="Culley D."/>
            <person name="Daum C."/>
            <person name="Ezra D."/>
            <person name="Gonzalez J."/>
            <person name="Henrissat B."/>
            <person name="Kuo A."/>
            <person name="Liang C."/>
            <person name="Lipzen A."/>
            <person name="Lutzoni F."/>
            <person name="Magnuson J."/>
            <person name="Mondo S."/>
            <person name="Nolan M."/>
            <person name="Ohm R."/>
            <person name="Pangilinan J."/>
            <person name="Park H.-J."/>
            <person name="Ramirez L."/>
            <person name="Alfaro M."/>
            <person name="Sun H."/>
            <person name="Tritt A."/>
            <person name="Yoshinaga Y."/>
            <person name="Zwiers L.-H."/>
            <person name="Turgeon B."/>
            <person name="Goodwin S."/>
            <person name="Spatafora J."/>
            <person name="Crous P."/>
            <person name="Grigoriev I."/>
        </authorList>
    </citation>
    <scope>NUCLEOTIDE SEQUENCE</scope>
    <source>
        <strain evidence="2">CBS 130266</strain>
    </source>
</reference>
<dbReference type="AlphaFoldDB" id="A0A9P4NIC8"/>
<feature type="region of interest" description="Disordered" evidence="1">
    <location>
        <begin position="78"/>
        <end position="108"/>
    </location>
</feature>
<feature type="region of interest" description="Disordered" evidence="1">
    <location>
        <begin position="225"/>
        <end position="245"/>
    </location>
</feature>